<dbReference type="InterPro" id="IPR011705">
    <property type="entry name" value="BACK"/>
</dbReference>
<organism evidence="4 5">
    <name type="scientific">Porites evermanni</name>
    <dbReference type="NCBI Taxonomy" id="104178"/>
    <lineage>
        <taxon>Eukaryota</taxon>
        <taxon>Metazoa</taxon>
        <taxon>Cnidaria</taxon>
        <taxon>Anthozoa</taxon>
        <taxon>Hexacorallia</taxon>
        <taxon>Scleractinia</taxon>
        <taxon>Fungiina</taxon>
        <taxon>Poritidae</taxon>
        <taxon>Porites</taxon>
    </lineage>
</organism>
<dbReference type="SMART" id="SM00875">
    <property type="entry name" value="BACK"/>
    <property type="match status" value="1"/>
</dbReference>
<feature type="domain" description="BTB" evidence="3">
    <location>
        <begin position="22"/>
        <end position="91"/>
    </location>
</feature>
<dbReference type="Gene3D" id="3.30.710.10">
    <property type="entry name" value="Potassium Channel Kv1.1, Chain A"/>
    <property type="match status" value="1"/>
</dbReference>
<comment type="caution">
    <text evidence="4">The sequence shown here is derived from an EMBL/GenBank/DDBJ whole genome shotgun (WGS) entry which is preliminary data.</text>
</comment>
<dbReference type="PANTHER" id="PTHR45632">
    <property type="entry name" value="LD33804P"/>
    <property type="match status" value="1"/>
</dbReference>
<evidence type="ECO:0000256" key="2">
    <source>
        <dbReference type="ARBA" id="ARBA00022737"/>
    </source>
</evidence>
<dbReference type="PANTHER" id="PTHR45632:SF13">
    <property type="entry name" value="KELCH-LIKE PROTEIN 26"/>
    <property type="match status" value="1"/>
</dbReference>
<dbReference type="InterPro" id="IPR015915">
    <property type="entry name" value="Kelch-typ_b-propeller"/>
</dbReference>
<dbReference type="Gene3D" id="1.25.40.420">
    <property type="match status" value="1"/>
</dbReference>
<dbReference type="PIRSF" id="PIRSF037037">
    <property type="entry name" value="Kelch-like_protein_gigaxonin"/>
    <property type="match status" value="1"/>
</dbReference>
<dbReference type="InterPro" id="IPR000210">
    <property type="entry name" value="BTB/POZ_dom"/>
</dbReference>
<keyword evidence="5" id="KW-1185">Reference proteome</keyword>
<dbReference type="SUPFAM" id="SSF54695">
    <property type="entry name" value="POZ domain"/>
    <property type="match status" value="1"/>
</dbReference>
<gene>
    <name evidence="4" type="ORF">PEVE_00007487</name>
</gene>
<dbReference type="Pfam" id="PF07707">
    <property type="entry name" value="BACK"/>
    <property type="match status" value="1"/>
</dbReference>
<sequence length="579" mass="66141">MRAHSEILLSKCAQFREQSEFIDVSLKVGEEIFLAHRILLAASSDYFHAMFAHGMKESNQDVIELKDEGISAASLKIVLDSIYSGDLQVNDENVFEVLVAADHLQVTSVVQQCCGYLQTQFVDQLRFHVQTYCRLNTVADRHGLKDLQEATQTKMASIYKEICESEEFLSHVDADQYTRLLSRDDLSAPSETFVFKSVMQWITHKKEERMPIAAKVIGAVRLGLVDINDLTEELDTEEMQRVPEIHMLLHESLLHNIRPSNSSKFAVEKAKLRSTDSVIVAVLPQSHMLYFDVKKKVWKQLSSLAPAPETKNCYCAEIVGRELFVSGKFPDGRSRVYCYDIETNKWHTHEDTHPYAEISTLCAVSDYMYALPWDCSKLPQRYSFAKHRWRSFSKSFVKSPPYYPYFNSATIHHQKLYALYGHRQENGPLWQMQNATLHCFDPVSDMWQEKSSTCDPHFGSSLFVVNDRLCVAGGHVATTMWDSLCDKQATVEVYDEENNKWSVVEQNRIPQNNLGAVEIEGRVYFIINKFPIDSGVRIPTGEVCPVNLGDWKNLGNVDKNAALCYVPLKRDSVKMTENT</sequence>
<dbReference type="PROSITE" id="PS50097">
    <property type="entry name" value="BTB"/>
    <property type="match status" value="1"/>
</dbReference>
<keyword evidence="2" id="KW-0677">Repeat</keyword>
<evidence type="ECO:0000313" key="5">
    <source>
        <dbReference type="Proteomes" id="UP001159427"/>
    </source>
</evidence>
<dbReference type="Proteomes" id="UP001159427">
    <property type="component" value="Unassembled WGS sequence"/>
</dbReference>
<dbReference type="EMBL" id="CALNXI010000015">
    <property type="protein sequence ID" value="CAH3014882.1"/>
    <property type="molecule type" value="Genomic_DNA"/>
</dbReference>
<dbReference type="Gene3D" id="2.120.10.80">
    <property type="entry name" value="Kelch-type beta propeller"/>
    <property type="match status" value="1"/>
</dbReference>
<name>A0ABN8LGX9_9CNID</name>
<evidence type="ECO:0000256" key="1">
    <source>
        <dbReference type="ARBA" id="ARBA00022441"/>
    </source>
</evidence>
<accession>A0ABN8LGX9</accession>
<proteinExistence type="predicted"/>
<evidence type="ECO:0000259" key="3">
    <source>
        <dbReference type="PROSITE" id="PS50097"/>
    </source>
</evidence>
<dbReference type="SUPFAM" id="SSF117281">
    <property type="entry name" value="Kelch motif"/>
    <property type="match status" value="1"/>
</dbReference>
<dbReference type="InterPro" id="IPR017096">
    <property type="entry name" value="BTB-kelch_protein"/>
</dbReference>
<reference evidence="4 5" key="1">
    <citation type="submission" date="2022-05" db="EMBL/GenBank/DDBJ databases">
        <authorList>
            <consortium name="Genoscope - CEA"/>
            <person name="William W."/>
        </authorList>
    </citation>
    <scope>NUCLEOTIDE SEQUENCE [LARGE SCALE GENOMIC DNA]</scope>
</reference>
<protein>
    <recommendedName>
        <fullName evidence="3">BTB domain-containing protein</fullName>
    </recommendedName>
</protein>
<keyword evidence="1" id="KW-0880">Kelch repeat</keyword>
<evidence type="ECO:0000313" key="4">
    <source>
        <dbReference type="EMBL" id="CAH3014882.1"/>
    </source>
</evidence>
<dbReference type="SMART" id="SM00225">
    <property type="entry name" value="BTB"/>
    <property type="match status" value="1"/>
</dbReference>
<dbReference type="Pfam" id="PF00651">
    <property type="entry name" value="BTB"/>
    <property type="match status" value="1"/>
</dbReference>
<dbReference type="InterPro" id="IPR011333">
    <property type="entry name" value="SKP1/BTB/POZ_sf"/>
</dbReference>